<protein>
    <recommendedName>
        <fullName evidence="2">DUF6533 domain-containing protein</fullName>
    </recommendedName>
</protein>
<organism evidence="3 4">
    <name type="scientific">Suillus plorans</name>
    <dbReference type="NCBI Taxonomy" id="116603"/>
    <lineage>
        <taxon>Eukaryota</taxon>
        <taxon>Fungi</taxon>
        <taxon>Dikarya</taxon>
        <taxon>Basidiomycota</taxon>
        <taxon>Agaricomycotina</taxon>
        <taxon>Agaricomycetes</taxon>
        <taxon>Agaricomycetidae</taxon>
        <taxon>Boletales</taxon>
        <taxon>Suillineae</taxon>
        <taxon>Suillaceae</taxon>
        <taxon>Suillus</taxon>
    </lineage>
</organism>
<gene>
    <name evidence="3" type="ORF">HD556DRAFT_1537871</name>
</gene>
<feature type="transmembrane region" description="Helical" evidence="1">
    <location>
        <begin position="126"/>
        <end position="148"/>
    </location>
</feature>
<keyword evidence="1" id="KW-0472">Membrane</keyword>
<reference evidence="3" key="1">
    <citation type="journal article" date="2020" name="New Phytol.">
        <title>Comparative genomics reveals dynamic genome evolution in host specialist ectomycorrhizal fungi.</title>
        <authorList>
            <person name="Lofgren L.A."/>
            <person name="Nguyen N.H."/>
            <person name="Vilgalys R."/>
            <person name="Ruytinx J."/>
            <person name="Liao H.L."/>
            <person name="Branco S."/>
            <person name="Kuo A."/>
            <person name="LaButti K."/>
            <person name="Lipzen A."/>
            <person name="Andreopoulos W."/>
            <person name="Pangilinan J."/>
            <person name="Riley R."/>
            <person name="Hundley H."/>
            <person name="Na H."/>
            <person name="Barry K."/>
            <person name="Grigoriev I.V."/>
            <person name="Stajich J.E."/>
            <person name="Kennedy P.G."/>
        </authorList>
    </citation>
    <scope>NUCLEOTIDE SEQUENCE</scope>
    <source>
        <strain evidence="3">S12</strain>
    </source>
</reference>
<comment type="caution">
    <text evidence="3">The sequence shown here is derived from an EMBL/GenBank/DDBJ whole genome shotgun (WGS) entry which is preliminary data.</text>
</comment>
<feature type="transmembrane region" description="Helical" evidence="1">
    <location>
        <begin position="261"/>
        <end position="280"/>
    </location>
</feature>
<dbReference type="AlphaFoldDB" id="A0A9P7AIU7"/>
<dbReference type="GeneID" id="64603437"/>
<dbReference type="OrthoDB" id="2627098at2759"/>
<feature type="transmembrane region" description="Helical" evidence="1">
    <location>
        <begin position="300"/>
        <end position="319"/>
    </location>
</feature>
<keyword evidence="4" id="KW-1185">Reference proteome</keyword>
<feature type="transmembrane region" description="Helical" evidence="1">
    <location>
        <begin position="192"/>
        <end position="217"/>
    </location>
</feature>
<evidence type="ECO:0000313" key="4">
    <source>
        <dbReference type="Proteomes" id="UP000719766"/>
    </source>
</evidence>
<evidence type="ECO:0000256" key="1">
    <source>
        <dbReference type="SAM" id="Phobius"/>
    </source>
</evidence>
<dbReference type="InterPro" id="IPR045340">
    <property type="entry name" value="DUF6533"/>
</dbReference>
<accession>A0A9P7AIU7</accession>
<dbReference type="RefSeq" id="XP_041157315.1">
    <property type="nucleotide sequence ID" value="XM_041309673.1"/>
</dbReference>
<feature type="transmembrane region" description="Helical" evidence="1">
    <location>
        <begin position="229"/>
        <end position="249"/>
    </location>
</feature>
<sequence length="374" mass="42918">MGSSALMINRAVCVVDEWYLFKGKALCVKPVAIKTASCASSHTTRSNCWVTANYYKKVHDVNRFLLLESRLMQMEYSAEDIAAASDLQFLARLCMSMATFWTYDYACSLHEEWTFLLRSRWTKVKCLYIIVRNIPFAIFITELYLYFIPNEDSKKCGMLINIYSGFSFISVVCSEFMFVLRTYALWNNNRFVLVATVCIAVAFVVIAAIDIVFTTVVTSHGCSHLPQLLFAHIHPTFTVTTSTILPGCYRTSRRIQLSMPFLLLFVFELGLISLTFVRAIQSWRTVNGPLYTILVKHDILYYACGLFLAAINVMMQMLFSQYAYHSVFDDFQFYVLAILATRMHLHLWHLNQHYHILGPDALILASMSDMSTVD</sequence>
<dbReference type="Pfam" id="PF20151">
    <property type="entry name" value="DUF6533"/>
    <property type="match status" value="1"/>
</dbReference>
<evidence type="ECO:0000313" key="3">
    <source>
        <dbReference type="EMBL" id="KAG1790343.1"/>
    </source>
</evidence>
<feature type="domain" description="DUF6533" evidence="2">
    <location>
        <begin position="93"/>
        <end position="136"/>
    </location>
</feature>
<keyword evidence="1" id="KW-0812">Transmembrane</keyword>
<feature type="transmembrane region" description="Helical" evidence="1">
    <location>
        <begin position="160"/>
        <end position="180"/>
    </location>
</feature>
<name>A0A9P7AIU7_9AGAM</name>
<evidence type="ECO:0000259" key="2">
    <source>
        <dbReference type="Pfam" id="PF20151"/>
    </source>
</evidence>
<dbReference type="Proteomes" id="UP000719766">
    <property type="component" value="Unassembled WGS sequence"/>
</dbReference>
<proteinExistence type="predicted"/>
<dbReference type="EMBL" id="JABBWE010000051">
    <property type="protein sequence ID" value="KAG1790343.1"/>
    <property type="molecule type" value="Genomic_DNA"/>
</dbReference>
<keyword evidence="1" id="KW-1133">Transmembrane helix</keyword>